<evidence type="ECO:0000313" key="2">
    <source>
        <dbReference type="EMBL" id="CAE0783341.1"/>
    </source>
</evidence>
<sequence>MADSAPADETIAAQEVTADATDREEVPQTQAAAPEEDNGDTAPDHEASQLAQEVENASLQEAADAEGDAGAMEAAGADEAGQSHEQSALDISTRSSGARAGKGHRVILPTNPTPDLQFLTFYSWWTELKTKRYMEICFDMKTELFQVIIDKDVQHLSSEQLFNPSTESIRDVTAKDTKVMSMHLHEKLSGNQHAESLRRPHLCQWDLHVGARLNILGRPTTLMQCSLLTGQWLDYQAARLTKIKSAFEEQLRKYETIPVPAIFATKKTDKRKAVGSTDLRFLLNMIEGLQQRLAQYRPTVAAAIGELVHQQ</sequence>
<feature type="compositionally biased region" description="Polar residues" evidence="1">
    <location>
        <begin position="49"/>
        <end position="59"/>
    </location>
</feature>
<feature type="compositionally biased region" description="Polar residues" evidence="1">
    <location>
        <begin position="83"/>
        <end position="96"/>
    </location>
</feature>
<organism evidence="2">
    <name type="scientific">Chrysotila carterae</name>
    <name type="common">Marine alga</name>
    <name type="synonym">Syracosphaera carterae</name>
    <dbReference type="NCBI Taxonomy" id="13221"/>
    <lineage>
        <taxon>Eukaryota</taxon>
        <taxon>Haptista</taxon>
        <taxon>Haptophyta</taxon>
        <taxon>Prymnesiophyceae</taxon>
        <taxon>Isochrysidales</taxon>
        <taxon>Isochrysidaceae</taxon>
        <taxon>Chrysotila</taxon>
    </lineage>
</organism>
<feature type="region of interest" description="Disordered" evidence="1">
    <location>
        <begin position="1"/>
        <end position="109"/>
    </location>
</feature>
<gene>
    <name evidence="2" type="ORF">PCAR00345_LOCUS36044</name>
</gene>
<proteinExistence type="predicted"/>
<accession>A0A7S4FA33</accession>
<feature type="compositionally biased region" description="Low complexity" evidence="1">
    <location>
        <begin position="68"/>
        <end position="80"/>
    </location>
</feature>
<evidence type="ECO:0000256" key="1">
    <source>
        <dbReference type="SAM" id="MobiDB-lite"/>
    </source>
</evidence>
<name>A0A7S4FA33_CHRCT</name>
<dbReference type="EMBL" id="HBIZ01056881">
    <property type="protein sequence ID" value="CAE0783341.1"/>
    <property type="molecule type" value="Transcribed_RNA"/>
</dbReference>
<reference evidence="2" key="1">
    <citation type="submission" date="2021-01" db="EMBL/GenBank/DDBJ databases">
        <authorList>
            <person name="Corre E."/>
            <person name="Pelletier E."/>
            <person name="Niang G."/>
            <person name="Scheremetjew M."/>
            <person name="Finn R."/>
            <person name="Kale V."/>
            <person name="Holt S."/>
            <person name="Cochrane G."/>
            <person name="Meng A."/>
            <person name="Brown T."/>
            <person name="Cohen L."/>
        </authorList>
    </citation>
    <scope>NUCLEOTIDE SEQUENCE</scope>
    <source>
        <strain evidence="2">CCMP645</strain>
    </source>
</reference>
<protein>
    <submittedName>
        <fullName evidence="2">Uncharacterized protein</fullName>
    </submittedName>
</protein>
<dbReference type="AlphaFoldDB" id="A0A7S4FA33"/>